<proteinExistence type="predicted"/>
<organism evidence="2 3">
    <name type="scientific">Triticum urartu</name>
    <name type="common">Red wild einkorn</name>
    <name type="synonym">Crithodium urartu</name>
    <dbReference type="NCBI Taxonomy" id="4572"/>
    <lineage>
        <taxon>Eukaryota</taxon>
        <taxon>Viridiplantae</taxon>
        <taxon>Streptophyta</taxon>
        <taxon>Embryophyta</taxon>
        <taxon>Tracheophyta</taxon>
        <taxon>Spermatophyta</taxon>
        <taxon>Magnoliopsida</taxon>
        <taxon>Liliopsida</taxon>
        <taxon>Poales</taxon>
        <taxon>Poaceae</taxon>
        <taxon>BOP clade</taxon>
        <taxon>Pooideae</taxon>
        <taxon>Triticodae</taxon>
        <taxon>Triticeae</taxon>
        <taxon>Triticinae</taxon>
        <taxon>Triticum</taxon>
    </lineage>
</organism>
<reference evidence="2" key="3">
    <citation type="submission" date="2022-06" db="UniProtKB">
        <authorList>
            <consortium name="EnsemblPlants"/>
        </authorList>
    </citation>
    <scope>IDENTIFICATION</scope>
</reference>
<evidence type="ECO:0000313" key="3">
    <source>
        <dbReference type="Proteomes" id="UP000015106"/>
    </source>
</evidence>
<protein>
    <submittedName>
        <fullName evidence="2">Uncharacterized protein</fullName>
    </submittedName>
</protein>
<name>A0A8R7TTS0_TRIUA</name>
<evidence type="ECO:0000313" key="2">
    <source>
        <dbReference type="EnsemblPlants" id="TuG1812G0300002207.01.T01.cds322559"/>
    </source>
</evidence>
<dbReference type="AlphaFoldDB" id="A0A8R7TTS0"/>
<sequence length="62" mass="7617">MRRLPINKHRESRRRNASMNQINEMTMQTFTCKSRHNETPFKTIKSFSKIYLEHESMMIPRF</sequence>
<feature type="region of interest" description="Disordered" evidence="1">
    <location>
        <begin position="1"/>
        <end position="23"/>
    </location>
</feature>
<feature type="compositionally biased region" description="Basic residues" evidence="1">
    <location>
        <begin position="1"/>
        <end position="16"/>
    </location>
</feature>
<dbReference type="Gramene" id="TuG1812G0300002207.01.T01">
    <property type="protein sequence ID" value="TuG1812G0300002207.01.T01.cds322559"/>
    <property type="gene ID" value="TuG1812G0300002207.01"/>
</dbReference>
<accession>A0A8R7TTS0</accession>
<evidence type="ECO:0000256" key="1">
    <source>
        <dbReference type="SAM" id="MobiDB-lite"/>
    </source>
</evidence>
<dbReference type="Proteomes" id="UP000015106">
    <property type="component" value="Chromosome 3"/>
</dbReference>
<reference evidence="2" key="2">
    <citation type="submission" date="2018-03" db="EMBL/GenBank/DDBJ databases">
        <title>The Triticum urartu genome reveals the dynamic nature of wheat genome evolution.</title>
        <authorList>
            <person name="Ling H."/>
            <person name="Ma B."/>
            <person name="Shi X."/>
            <person name="Liu H."/>
            <person name="Dong L."/>
            <person name="Sun H."/>
            <person name="Cao Y."/>
            <person name="Gao Q."/>
            <person name="Zheng S."/>
            <person name="Li Y."/>
            <person name="Yu Y."/>
            <person name="Du H."/>
            <person name="Qi M."/>
            <person name="Li Y."/>
            <person name="Yu H."/>
            <person name="Cui Y."/>
            <person name="Wang N."/>
            <person name="Chen C."/>
            <person name="Wu H."/>
            <person name="Zhao Y."/>
            <person name="Zhang J."/>
            <person name="Li Y."/>
            <person name="Zhou W."/>
            <person name="Zhang B."/>
            <person name="Hu W."/>
            <person name="Eijk M."/>
            <person name="Tang J."/>
            <person name="Witsenboer H."/>
            <person name="Zhao S."/>
            <person name="Li Z."/>
            <person name="Zhang A."/>
            <person name="Wang D."/>
            <person name="Liang C."/>
        </authorList>
    </citation>
    <scope>NUCLEOTIDE SEQUENCE [LARGE SCALE GENOMIC DNA]</scope>
    <source>
        <strain evidence="2">cv. G1812</strain>
    </source>
</reference>
<reference evidence="3" key="1">
    <citation type="journal article" date="2013" name="Nature">
        <title>Draft genome of the wheat A-genome progenitor Triticum urartu.</title>
        <authorList>
            <person name="Ling H.Q."/>
            <person name="Zhao S."/>
            <person name="Liu D."/>
            <person name="Wang J."/>
            <person name="Sun H."/>
            <person name="Zhang C."/>
            <person name="Fan H."/>
            <person name="Li D."/>
            <person name="Dong L."/>
            <person name="Tao Y."/>
            <person name="Gao C."/>
            <person name="Wu H."/>
            <person name="Li Y."/>
            <person name="Cui Y."/>
            <person name="Guo X."/>
            <person name="Zheng S."/>
            <person name="Wang B."/>
            <person name="Yu K."/>
            <person name="Liang Q."/>
            <person name="Yang W."/>
            <person name="Lou X."/>
            <person name="Chen J."/>
            <person name="Feng M."/>
            <person name="Jian J."/>
            <person name="Zhang X."/>
            <person name="Luo G."/>
            <person name="Jiang Y."/>
            <person name="Liu J."/>
            <person name="Wang Z."/>
            <person name="Sha Y."/>
            <person name="Zhang B."/>
            <person name="Wu H."/>
            <person name="Tang D."/>
            <person name="Shen Q."/>
            <person name="Xue P."/>
            <person name="Zou S."/>
            <person name="Wang X."/>
            <person name="Liu X."/>
            <person name="Wang F."/>
            <person name="Yang Y."/>
            <person name="An X."/>
            <person name="Dong Z."/>
            <person name="Zhang K."/>
            <person name="Zhang X."/>
            <person name="Luo M.C."/>
            <person name="Dvorak J."/>
            <person name="Tong Y."/>
            <person name="Wang J."/>
            <person name="Yang H."/>
            <person name="Li Z."/>
            <person name="Wang D."/>
            <person name="Zhang A."/>
            <person name="Wang J."/>
        </authorList>
    </citation>
    <scope>NUCLEOTIDE SEQUENCE</scope>
    <source>
        <strain evidence="3">cv. G1812</strain>
    </source>
</reference>
<dbReference type="EnsemblPlants" id="TuG1812G0300002207.01.T01">
    <property type="protein sequence ID" value="TuG1812G0300002207.01.T01.cds322559"/>
    <property type="gene ID" value="TuG1812G0300002207.01"/>
</dbReference>
<keyword evidence="3" id="KW-1185">Reference proteome</keyword>